<proteinExistence type="inferred from homology"/>
<evidence type="ECO:0000313" key="4">
    <source>
        <dbReference type="Proteomes" id="UP000268014"/>
    </source>
</evidence>
<dbReference type="SUPFAM" id="SSF69572">
    <property type="entry name" value="Activating enzymes of the ubiquitin-like proteins"/>
    <property type="match status" value="1"/>
</dbReference>
<dbReference type="PANTHER" id="PTHR10953">
    <property type="entry name" value="UBIQUITIN-ACTIVATING ENZYME E1"/>
    <property type="match status" value="1"/>
</dbReference>
<name>A0A0N4VW49_HAEPC</name>
<dbReference type="GO" id="GO:0045116">
    <property type="term" value="P:protein neddylation"/>
    <property type="evidence" value="ECO:0007669"/>
    <property type="project" value="UniProtKB-UniRule"/>
</dbReference>
<comment type="pathway">
    <text evidence="1">Protein modification; protein neddylation.</text>
</comment>
<dbReference type="EC" id="6.2.1.64" evidence="1"/>
<dbReference type="GO" id="GO:0005737">
    <property type="term" value="C:cytoplasm"/>
    <property type="evidence" value="ECO:0007669"/>
    <property type="project" value="TreeGrafter"/>
</dbReference>
<reference evidence="3 4" key="2">
    <citation type="submission" date="2018-11" db="EMBL/GenBank/DDBJ databases">
        <authorList>
            <consortium name="Pathogen Informatics"/>
        </authorList>
    </citation>
    <scope>NUCLEOTIDE SEQUENCE [LARGE SCALE GENOMIC DNA]</scope>
    <source>
        <strain evidence="3 4">MHpl1</strain>
    </source>
</reference>
<organism evidence="5">
    <name type="scientific">Haemonchus placei</name>
    <name type="common">Barber's pole worm</name>
    <dbReference type="NCBI Taxonomy" id="6290"/>
    <lineage>
        <taxon>Eukaryota</taxon>
        <taxon>Metazoa</taxon>
        <taxon>Ecdysozoa</taxon>
        <taxon>Nematoda</taxon>
        <taxon>Chromadorea</taxon>
        <taxon>Rhabditida</taxon>
        <taxon>Rhabditina</taxon>
        <taxon>Rhabditomorpha</taxon>
        <taxon>Strongyloidea</taxon>
        <taxon>Trichostrongylidae</taxon>
        <taxon>Haemonchus</taxon>
    </lineage>
</organism>
<evidence type="ECO:0000256" key="1">
    <source>
        <dbReference type="RuleBase" id="RU368009"/>
    </source>
</evidence>
<sequence length="135" mass="14903">MADTVCSDPLRKERWRDVRRLTDRPSAYAVPWFEPGPENMAALQKMRVLVVGAGGLGCELLKNLASQNFLPIAALSGFRNLDVIDMDTIDISNLNRQFLFRMSDVGKSKAEVAAAFVQNRVSGCTVTASVIFHCL</sequence>
<dbReference type="Gene3D" id="3.40.50.720">
    <property type="entry name" value="NAD(P)-binding Rossmann-like Domain"/>
    <property type="match status" value="1"/>
</dbReference>
<dbReference type="PANTHER" id="PTHR10953:SF6">
    <property type="entry name" value="NEDD8-ACTIVATING ENZYME E1 CATALYTIC SUBUNIT"/>
    <property type="match status" value="1"/>
</dbReference>
<dbReference type="Pfam" id="PF00899">
    <property type="entry name" value="ThiF"/>
    <property type="match status" value="1"/>
</dbReference>
<keyword evidence="1" id="KW-0067">ATP-binding</keyword>
<dbReference type="UniPathway" id="UPA00885"/>
<comment type="function">
    <text evidence="1">Catalytic subunit of the dimeric E1 enzyme, which activates NEDD8.</text>
</comment>
<dbReference type="STRING" id="6290.A0A0N4VW49"/>
<gene>
    <name evidence="3" type="ORF">HPLM_LOCUS1519</name>
</gene>
<reference evidence="5" key="1">
    <citation type="submission" date="2017-02" db="UniProtKB">
        <authorList>
            <consortium name="WormBaseParasite"/>
        </authorList>
    </citation>
    <scope>IDENTIFICATION</scope>
</reference>
<dbReference type="OrthoDB" id="10255449at2759"/>
<evidence type="ECO:0000313" key="5">
    <source>
        <dbReference type="WBParaSite" id="HPLM_0000151901-mRNA-1"/>
    </source>
</evidence>
<protein>
    <recommendedName>
        <fullName evidence="1">NEDD8-activating enzyme E1 catalytic subunit</fullName>
        <ecNumber evidence="1">6.2.1.64</ecNumber>
    </recommendedName>
</protein>
<evidence type="ECO:0000313" key="3">
    <source>
        <dbReference type="EMBL" id="VDO09919.1"/>
    </source>
</evidence>
<dbReference type="EMBL" id="UZAF01002053">
    <property type="protein sequence ID" value="VDO09919.1"/>
    <property type="molecule type" value="Genomic_DNA"/>
</dbReference>
<evidence type="ECO:0000259" key="2">
    <source>
        <dbReference type="Pfam" id="PF00899"/>
    </source>
</evidence>
<feature type="domain" description="THIF-type NAD/FAD binding fold" evidence="2">
    <location>
        <begin position="36"/>
        <end position="128"/>
    </location>
</feature>
<dbReference type="WBParaSite" id="HPLM_0000151901-mRNA-1">
    <property type="protein sequence ID" value="HPLM_0000151901-mRNA-1"/>
    <property type="gene ID" value="HPLM_0000151901"/>
</dbReference>
<dbReference type="AlphaFoldDB" id="A0A0N4VW49"/>
<comment type="catalytic activity">
    <reaction evidence="1">
        <text>ATP + [NEDD8 protein] + [E1 NEDD8-activating enzyme]-L-cysteine = AMP + diphosphate + [E1 NEDD8-activating enzyme]-S-[NEDD8 protein]-yl-L-cysteine.</text>
        <dbReference type="EC" id="6.2.1.64"/>
    </reaction>
</comment>
<dbReference type="InterPro" id="IPR000594">
    <property type="entry name" value="ThiF_NAD_FAD-bd"/>
</dbReference>
<dbReference type="GO" id="GO:0019781">
    <property type="term" value="F:NEDD8 activating enzyme activity"/>
    <property type="evidence" value="ECO:0007669"/>
    <property type="project" value="UniProtKB-UniRule"/>
</dbReference>
<comment type="similarity">
    <text evidence="1">Belongs to the ubiquitin-activating E1 family. UBA3 subfamily.</text>
</comment>
<dbReference type="GO" id="GO:0005634">
    <property type="term" value="C:nucleus"/>
    <property type="evidence" value="ECO:0007669"/>
    <property type="project" value="TreeGrafter"/>
</dbReference>
<dbReference type="GO" id="GO:0005524">
    <property type="term" value="F:ATP binding"/>
    <property type="evidence" value="ECO:0007669"/>
    <property type="project" value="UniProtKB-UniRule"/>
</dbReference>
<keyword evidence="1" id="KW-0547">Nucleotide-binding</keyword>
<dbReference type="Proteomes" id="UP000268014">
    <property type="component" value="Unassembled WGS sequence"/>
</dbReference>
<dbReference type="InterPro" id="IPR035985">
    <property type="entry name" value="Ubiquitin-activating_enz"/>
</dbReference>
<keyword evidence="1" id="KW-0833">Ubl conjugation pathway</keyword>
<keyword evidence="4" id="KW-1185">Reference proteome</keyword>
<keyword evidence="1" id="KW-0436">Ligase</keyword>
<dbReference type="InterPro" id="IPR045886">
    <property type="entry name" value="ThiF/MoeB/HesA"/>
</dbReference>
<accession>A0A0N4VW49</accession>